<proteinExistence type="inferred from homology"/>
<dbReference type="AlphaFoldDB" id="A0A9W4SDK3"/>
<evidence type="ECO:0000256" key="3">
    <source>
        <dbReference type="ARBA" id="ARBA00010617"/>
    </source>
</evidence>
<dbReference type="OrthoDB" id="1844152at2759"/>
<dbReference type="PRINTS" id="PR00465">
    <property type="entry name" value="EP450IV"/>
</dbReference>
<keyword evidence="9 12" id="KW-0503">Monooxygenase</keyword>
<keyword evidence="4 11" id="KW-0349">Heme</keyword>
<comment type="caution">
    <text evidence="13">The sequence shown here is derived from an EMBL/GenBank/DDBJ whole genome shotgun (WGS) entry which is preliminary data.</text>
</comment>
<dbReference type="Proteomes" id="UP001153678">
    <property type="component" value="Unassembled WGS sequence"/>
</dbReference>
<accession>A0A9W4SDK3</accession>
<dbReference type="GO" id="GO:0016020">
    <property type="term" value="C:membrane"/>
    <property type="evidence" value="ECO:0007669"/>
    <property type="project" value="UniProtKB-SubCell"/>
</dbReference>
<dbReference type="PROSITE" id="PS00086">
    <property type="entry name" value="CYTOCHROME_P450"/>
    <property type="match status" value="1"/>
</dbReference>
<dbReference type="PANTHER" id="PTHR46206:SF5">
    <property type="entry name" value="P450, PUTATIVE (EUROFUNG)-RELATED"/>
    <property type="match status" value="1"/>
</dbReference>
<keyword evidence="14" id="KW-1185">Reference proteome</keyword>
<dbReference type="InterPro" id="IPR001128">
    <property type="entry name" value="Cyt_P450"/>
</dbReference>
<evidence type="ECO:0000256" key="5">
    <source>
        <dbReference type="ARBA" id="ARBA00022692"/>
    </source>
</evidence>
<keyword evidence="7" id="KW-1133">Transmembrane helix</keyword>
<keyword evidence="8 11" id="KW-0408">Iron</keyword>
<sequence>MTILCSNKPFPNDKYRASELRSFAEITIRECHLSFGMSEMSIWAQPNEPHLVYYKYPIIGHTIDYHKESTKFIKECHEKYGEIFSLYVFGQIITIVGGELSPEIFKNHKEFSFNAAIDEFFPLHGFMGRPREFLSGLTTIVQRNLSGDLKFYTNRVQGQLLKSIDEIIGDGKVLQPPLKSLQLLVAKPVAAAVAEEFTDDKELINSFAYSVNDISSFLSFPPILHFISPKLHQKFLITFFRIANNPFVDHRETIKRKITPVVKKRLSEMKKLDGAYTPPVDILQNFIDMFGDDIDSITDYIISLIFAAVHTTSTSLNSILQEFVNNPQFHEELLEEQKQLFKSKENDYYTIEQISKLERLDSMVRETFRLYVGASTLPHKVLSPYYTFSSGHQVPKGRNVYIRVKEIHNDDKIHGQNSKEFNAFRHLESKSPASRVEKNFLTFGFGKHACPGRFFAVNEIKIALHYLLLKYDIRKVGDEKINPLMKRNPTFPSVEGLLFEKRKSII</sequence>
<evidence type="ECO:0000256" key="7">
    <source>
        <dbReference type="ARBA" id="ARBA00022989"/>
    </source>
</evidence>
<protein>
    <submittedName>
        <fullName evidence="13">6451_t:CDS:1</fullName>
    </submittedName>
</protein>
<dbReference type="GO" id="GO:0005506">
    <property type="term" value="F:iron ion binding"/>
    <property type="evidence" value="ECO:0007669"/>
    <property type="project" value="InterPro"/>
</dbReference>
<dbReference type="CDD" id="cd11041">
    <property type="entry name" value="CYP503A1-like"/>
    <property type="match status" value="1"/>
</dbReference>
<keyword evidence="10" id="KW-0472">Membrane</keyword>
<evidence type="ECO:0000313" key="13">
    <source>
        <dbReference type="EMBL" id="CAI2163275.1"/>
    </source>
</evidence>
<evidence type="ECO:0000256" key="1">
    <source>
        <dbReference type="ARBA" id="ARBA00001971"/>
    </source>
</evidence>
<evidence type="ECO:0000256" key="8">
    <source>
        <dbReference type="ARBA" id="ARBA00023004"/>
    </source>
</evidence>
<dbReference type="Gene3D" id="1.10.630.10">
    <property type="entry name" value="Cytochrome P450"/>
    <property type="match status" value="1"/>
</dbReference>
<evidence type="ECO:0000256" key="11">
    <source>
        <dbReference type="PIRSR" id="PIRSR602403-1"/>
    </source>
</evidence>
<gene>
    <name evidence="13" type="ORF">FWILDA_LOCUS988</name>
</gene>
<evidence type="ECO:0000256" key="9">
    <source>
        <dbReference type="ARBA" id="ARBA00023033"/>
    </source>
</evidence>
<feature type="binding site" description="axial binding residue" evidence="11">
    <location>
        <position position="450"/>
    </location>
    <ligand>
        <name>heme</name>
        <dbReference type="ChEBI" id="CHEBI:30413"/>
    </ligand>
    <ligandPart>
        <name>Fe</name>
        <dbReference type="ChEBI" id="CHEBI:18248"/>
    </ligandPart>
</feature>
<keyword evidence="6 11" id="KW-0479">Metal-binding</keyword>
<dbReference type="EMBL" id="CAMKVN010000081">
    <property type="protein sequence ID" value="CAI2163275.1"/>
    <property type="molecule type" value="Genomic_DNA"/>
</dbReference>
<keyword evidence="5" id="KW-0812">Transmembrane</keyword>
<evidence type="ECO:0000256" key="6">
    <source>
        <dbReference type="ARBA" id="ARBA00022723"/>
    </source>
</evidence>
<organism evidence="13 14">
    <name type="scientific">Funneliformis geosporum</name>
    <dbReference type="NCBI Taxonomy" id="1117311"/>
    <lineage>
        <taxon>Eukaryota</taxon>
        <taxon>Fungi</taxon>
        <taxon>Fungi incertae sedis</taxon>
        <taxon>Mucoromycota</taxon>
        <taxon>Glomeromycotina</taxon>
        <taxon>Glomeromycetes</taxon>
        <taxon>Glomerales</taxon>
        <taxon>Glomeraceae</taxon>
        <taxon>Funneliformis</taxon>
    </lineage>
</organism>
<dbReference type="InterPro" id="IPR036396">
    <property type="entry name" value="Cyt_P450_sf"/>
</dbReference>
<evidence type="ECO:0000256" key="2">
    <source>
        <dbReference type="ARBA" id="ARBA00004370"/>
    </source>
</evidence>
<evidence type="ECO:0000256" key="12">
    <source>
        <dbReference type="RuleBase" id="RU000461"/>
    </source>
</evidence>
<dbReference type="GO" id="GO:0020037">
    <property type="term" value="F:heme binding"/>
    <property type="evidence" value="ECO:0007669"/>
    <property type="project" value="InterPro"/>
</dbReference>
<dbReference type="InterPro" id="IPR002403">
    <property type="entry name" value="Cyt_P450_E_grp-IV"/>
</dbReference>
<evidence type="ECO:0000256" key="10">
    <source>
        <dbReference type="ARBA" id="ARBA00023136"/>
    </source>
</evidence>
<dbReference type="SUPFAM" id="SSF48264">
    <property type="entry name" value="Cytochrome P450"/>
    <property type="match status" value="1"/>
</dbReference>
<comment type="cofactor">
    <cofactor evidence="1 11">
        <name>heme</name>
        <dbReference type="ChEBI" id="CHEBI:30413"/>
    </cofactor>
</comment>
<dbReference type="PANTHER" id="PTHR46206">
    <property type="entry name" value="CYTOCHROME P450"/>
    <property type="match status" value="1"/>
</dbReference>
<reference evidence="13" key="1">
    <citation type="submission" date="2022-08" db="EMBL/GenBank/DDBJ databases">
        <authorList>
            <person name="Kallberg Y."/>
            <person name="Tangrot J."/>
            <person name="Rosling A."/>
        </authorList>
    </citation>
    <scope>NUCLEOTIDE SEQUENCE</scope>
    <source>
        <strain evidence="13">Wild A</strain>
    </source>
</reference>
<evidence type="ECO:0000256" key="4">
    <source>
        <dbReference type="ARBA" id="ARBA00022617"/>
    </source>
</evidence>
<evidence type="ECO:0000313" key="14">
    <source>
        <dbReference type="Proteomes" id="UP001153678"/>
    </source>
</evidence>
<dbReference type="InterPro" id="IPR017972">
    <property type="entry name" value="Cyt_P450_CS"/>
</dbReference>
<dbReference type="GO" id="GO:0004497">
    <property type="term" value="F:monooxygenase activity"/>
    <property type="evidence" value="ECO:0007669"/>
    <property type="project" value="UniProtKB-KW"/>
</dbReference>
<dbReference type="GO" id="GO:0016705">
    <property type="term" value="F:oxidoreductase activity, acting on paired donors, with incorporation or reduction of molecular oxygen"/>
    <property type="evidence" value="ECO:0007669"/>
    <property type="project" value="InterPro"/>
</dbReference>
<keyword evidence="12" id="KW-0560">Oxidoreductase</keyword>
<comment type="subcellular location">
    <subcellularLocation>
        <location evidence="2">Membrane</location>
    </subcellularLocation>
</comment>
<comment type="similarity">
    <text evidence="3 12">Belongs to the cytochrome P450 family.</text>
</comment>
<name>A0A9W4SDK3_9GLOM</name>
<dbReference type="Pfam" id="PF00067">
    <property type="entry name" value="p450"/>
    <property type="match status" value="1"/>
</dbReference>